<dbReference type="AlphaFoldDB" id="A0A9W6J4H4"/>
<gene>
    <name evidence="6" type="ORF">GCM10008179_26880</name>
</gene>
<dbReference type="SUPFAM" id="SSF51679">
    <property type="entry name" value="Bacterial luciferase-like"/>
    <property type="match status" value="1"/>
</dbReference>
<organism evidence="6 7">
    <name type="scientific">Hansschlegelia plantiphila</name>
    <dbReference type="NCBI Taxonomy" id="374655"/>
    <lineage>
        <taxon>Bacteria</taxon>
        <taxon>Pseudomonadati</taxon>
        <taxon>Pseudomonadota</taxon>
        <taxon>Alphaproteobacteria</taxon>
        <taxon>Hyphomicrobiales</taxon>
        <taxon>Methylopilaceae</taxon>
        <taxon>Hansschlegelia</taxon>
    </lineage>
</organism>
<proteinExistence type="predicted"/>
<evidence type="ECO:0000256" key="3">
    <source>
        <dbReference type="ARBA" id="ARBA00023002"/>
    </source>
</evidence>
<evidence type="ECO:0000313" key="7">
    <source>
        <dbReference type="Proteomes" id="UP001143372"/>
    </source>
</evidence>
<dbReference type="PANTHER" id="PTHR42847:SF4">
    <property type="entry name" value="ALKANESULFONATE MONOOXYGENASE-RELATED"/>
    <property type="match status" value="1"/>
</dbReference>
<dbReference type="InterPro" id="IPR011251">
    <property type="entry name" value="Luciferase-like_dom"/>
</dbReference>
<dbReference type="EMBL" id="BSFI01000019">
    <property type="protein sequence ID" value="GLK69050.1"/>
    <property type="molecule type" value="Genomic_DNA"/>
</dbReference>
<sequence length="359" mass="39645">MSKIRFGVWAPVHGPRAAAQDPLEPYDASWAHNRATVLEAEALGYEATLVAQHTANPHFAERDQLEAWTAAAALAAVTSRIEIIAAIKPALYHPVVLAKMALQIEEISGGRFAINLVNAWNRAEFERAGLPFLDHDERYAYGREWLSIVERLTRGETVGHRGAYFSIDGYKLSPAGRFRPRPRIYLGGESEPARALAADHSDVWFINGQALGAVEALIADVSARPRRFEPLRFGLAAFVIARETEAEAQAEHRRLIALAEQDKPAKAIQKANTDPKVVMFQTMAKQSFVGTNGGTAAGLVGSYDQVAERIDAFHRAGVELFMLQFQPLRSEMRRFAEQIFPRVGKTAAAPLSSRYSEAR</sequence>
<evidence type="ECO:0000256" key="4">
    <source>
        <dbReference type="ARBA" id="ARBA00023033"/>
    </source>
</evidence>
<keyword evidence="2" id="KW-0288">FMN</keyword>
<feature type="domain" description="Luciferase-like" evidence="5">
    <location>
        <begin position="5"/>
        <end position="319"/>
    </location>
</feature>
<evidence type="ECO:0000256" key="1">
    <source>
        <dbReference type="ARBA" id="ARBA00022630"/>
    </source>
</evidence>
<name>A0A9W6J4H4_9HYPH</name>
<accession>A0A9W6J4H4</accession>
<dbReference type="InterPro" id="IPR050172">
    <property type="entry name" value="SsuD_RutA_monooxygenase"/>
</dbReference>
<dbReference type="InterPro" id="IPR036661">
    <property type="entry name" value="Luciferase-like_sf"/>
</dbReference>
<dbReference type="CDD" id="cd01094">
    <property type="entry name" value="Alkanesulfonate_monoxygenase"/>
    <property type="match status" value="1"/>
</dbReference>
<keyword evidence="1" id="KW-0285">Flavoprotein</keyword>
<comment type="caution">
    <text evidence="6">The sequence shown here is derived from an EMBL/GenBank/DDBJ whole genome shotgun (WGS) entry which is preliminary data.</text>
</comment>
<keyword evidence="4 6" id="KW-0503">Monooxygenase</keyword>
<reference evidence="6" key="2">
    <citation type="submission" date="2023-01" db="EMBL/GenBank/DDBJ databases">
        <authorList>
            <person name="Sun Q."/>
            <person name="Evtushenko L."/>
        </authorList>
    </citation>
    <scope>NUCLEOTIDE SEQUENCE</scope>
    <source>
        <strain evidence="6">VKM B-2347</strain>
    </source>
</reference>
<dbReference type="GO" id="GO:0046306">
    <property type="term" value="P:alkanesulfonate catabolic process"/>
    <property type="evidence" value="ECO:0007669"/>
    <property type="project" value="TreeGrafter"/>
</dbReference>
<dbReference type="Gene3D" id="3.20.20.30">
    <property type="entry name" value="Luciferase-like domain"/>
    <property type="match status" value="1"/>
</dbReference>
<evidence type="ECO:0000256" key="2">
    <source>
        <dbReference type="ARBA" id="ARBA00022643"/>
    </source>
</evidence>
<keyword evidence="7" id="KW-1185">Reference proteome</keyword>
<dbReference type="Proteomes" id="UP001143372">
    <property type="component" value="Unassembled WGS sequence"/>
</dbReference>
<dbReference type="RefSeq" id="WP_271169288.1">
    <property type="nucleotide sequence ID" value="NZ_BSFI01000019.1"/>
</dbReference>
<keyword evidence="3" id="KW-0560">Oxidoreductase</keyword>
<evidence type="ECO:0000313" key="6">
    <source>
        <dbReference type="EMBL" id="GLK69050.1"/>
    </source>
</evidence>
<dbReference type="PANTHER" id="PTHR42847">
    <property type="entry name" value="ALKANESULFONATE MONOOXYGENASE"/>
    <property type="match status" value="1"/>
</dbReference>
<dbReference type="GO" id="GO:0008726">
    <property type="term" value="F:alkanesulfonate monooxygenase activity"/>
    <property type="evidence" value="ECO:0007669"/>
    <property type="project" value="TreeGrafter"/>
</dbReference>
<dbReference type="Pfam" id="PF00296">
    <property type="entry name" value="Bac_luciferase"/>
    <property type="match status" value="1"/>
</dbReference>
<evidence type="ECO:0000259" key="5">
    <source>
        <dbReference type="Pfam" id="PF00296"/>
    </source>
</evidence>
<reference evidence="6" key="1">
    <citation type="journal article" date="2014" name="Int. J. Syst. Evol. Microbiol.">
        <title>Complete genome sequence of Corynebacterium casei LMG S-19264T (=DSM 44701T), isolated from a smear-ripened cheese.</title>
        <authorList>
            <consortium name="US DOE Joint Genome Institute (JGI-PGF)"/>
            <person name="Walter F."/>
            <person name="Albersmeier A."/>
            <person name="Kalinowski J."/>
            <person name="Ruckert C."/>
        </authorList>
    </citation>
    <scope>NUCLEOTIDE SEQUENCE</scope>
    <source>
        <strain evidence="6">VKM B-2347</strain>
    </source>
</reference>
<protein>
    <submittedName>
        <fullName evidence="6">Monooxygenase</fullName>
    </submittedName>
</protein>